<dbReference type="AlphaFoldDB" id="A0A0M2V4F3"/>
<organism evidence="2 3">
    <name type="scientific">Arsukibacterium ikkense</name>
    <dbReference type="NCBI Taxonomy" id="336831"/>
    <lineage>
        <taxon>Bacteria</taxon>
        <taxon>Pseudomonadati</taxon>
        <taxon>Pseudomonadota</taxon>
        <taxon>Gammaproteobacteria</taxon>
        <taxon>Chromatiales</taxon>
        <taxon>Chromatiaceae</taxon>
        <taxon>Arsukibacterium</taxon>
    </lineage>
</organism>
<reference evidence="2 3" key="1">
    <citation type="submission" date="2015-03" db="EMBL/GenBank/DDBJ databases">
        <title>Draft genome sequences of two protease-producing strains of Arsukibacterium isolated from two cold and alkaline environments.</title>
        <authorList>
            <person name="Lylloff J.E."/>
            <person name="Skov L.B."/>
            <person name="Jepsen M."/>
            <person name="Hallin P.F."/>
            <person name="Sorensen S.J."/>
            <person name="Stougaard P."/>
            <person name="Glaring M.A."/>
        </authorList>
    </citation>
    <scope>NUCLEOTIDE SEQUENCE [LARGE SCALE GENOMIC DNA]</scope>
    <source>
        <strain evidence="2 3">GCM72</strain>
    </source>
</reference>
<dbReference type="Proteomes" id="UP000034228">
    <property type="component" value="Unassembled WGS sequence"/>
</dbReference>
<feature type="transmembrane region" description="Helical" evidence="1">
    <location>
        <begin position="6"/>
        <end position="29"/>
    </location>
</feature>
<keyword evidence="1" id="KW-0472">Membrane</keyword>
<dbReference type="EMBL" id="LAHO01000010">
    <property type="protein sequence ID" value="KKO45284.1"/>
    <property type="molecule type" value="Genomic_DNA"/>
</dbReference>
<comment type="caution">
    <text evidence="2">The sequence shown here is derived from an EMBL/GenBank/DDBJ whole genome shotgun (WGS) entry which is preliminary data.</text>
</comment>
<protein>
    <submittedName>
        <fullName evidence="2">Uncharacterized protein</fullName>
    </submittedName>
</protein>
<feature type="transmembrane region" description="Helical" evidence="1">
    <location>
        <begin position="50"/>
        <end position="67"/>
    </location>
</feature>
<evidence type="ECO:0000313" key="3">
    <source>
        <dbReference type="Proteomes" id="UP000034228"/>
    </source>
</evidence>
<dbReference type="RefSeq" id="WP_046557779.1">
    <property type="nucleotide sequence ID" value="NZ_LAHO01000010.1"/>
</dbReference>
<sequence length="159" mass="17975">MSLKTAQVAFIGLNLLACMAVGYLGYDIYRVEQAIRLQAEIISYDSGNSFLLLSSVFWLFSLIQFLGLRKSKSIVFKRANEFVLAWFIATLVIAYSIPQLQKSRFEKASYVACDNPRSISRVSRGKSLIYVKVNDNQLARLPEGADKKYVCLMLEQIAD</sequence>
<gene>
    <name evidence="2" type="ORF">WG68_11205</name>
</gene>
<keyword evidence="1" id="KW-1133">Transmembrane helix</keyword>
<feature type="transmembrane region" description="Helical" evidence="1">
    <location>
        <begin position="79"/>
        <end position="97"/>
    </location>
</feature>
<proteinExistence type="predicted"/>
<evidence type="ECO:0000256" key="1">
    <source>
        <dbReference type="SAM" id="Phobius"/>
    </source>
</evidence>
<accession>A0A0M2V4F3</accession>
<evidence type="ECO:0000313" key="2">
    <source>
        <dbReference type="EMBL" id="KKO45284.1"/>
    </source>
</evidence>
<keyword evidence="1" id="KW-0812">Transmembrane</keyword>
<keyword evidence="3" id="KW-1185">Reference proteome</keyword>
<name>A0A0M2V4F3_9GAMM</name>